<comment type="similarity">
    <text evidence="1">Belongs to the ParB family.</text>
</comment>
<dbReference type="GO" id="GO:0005694">
    <property type="term" value="C:chromosome"/>
    <property type="evidence" value="ECO:0007669"/>
    <property type="project" value="TreeGrafter"/>
</dbReference>
<dbReference type="GO" id="GO:0007059">
    <property type="term" value="P:chromosome segregation"/>
    <property type="evidence" value="ECO:0007669"/>
    <property type="project" value="UniProtKB-KW"/>
</dbReference>
<dbReference type="FunFam" id="3.90.1530.30:FF:000001">
    <property type="entry name" value="Chromosome partitioning protein ParB"/>
    <property type="match status" value="1"/>
</dbReference>
<sequence>MASAKGLQSLIPQKRTEVKKSTKKEKAGKNRENIYLIDVEDIQPNPNQPRREFDQDALHELAASIAEHGVLLPIVARKIQKSTEKGSQVQFEIIAGERRWRAAKIAKLPRVPVIVRETRDERHNLVLSLIENVQRENLNAIERAVAFKRLLEEFELIHEEIAARVGKSREFVTNTLRLLGLPSVMQESISRGSISEGHARAILSLNTEKAQRILFSKIQKEKLSVRGAEEVARIFKARIRRAPVREGGSERGALEDQIKAKLGVRVRILKNGKRGSLSISFSDKEELDRILKILLS</sequence>
<dbReference type="PANTHER" id="PTHR33375">
    <property type="entry name" value="CHROMOSOME-PARTITIONING PROTEIN PARB-RELATED"/>
    <property type="match status" value="1"/>
</dbReference>
<evidence type="ECO:0000313" key="6">
    <source>
        <dbReference type="EMBL" id="OHA51202.1"/>
    </source>
</evidence>
<gene>
    <name evidence="6" type="ORF">A3A97_02940</name>
</gene>
<accession>A0A1G2PUD8</accession>
<evidence type="ECO:0000256" key="1">
    <source>
        <dbReference type="ARBA" id="ARBA00006295"/>
    </source>
</evidence>
<protein>
    <recommendedName>
        <fullName evidence="5">ParB-like N-terminal domain-containing protein</fullName>
    </recommendedName>
</protein>
<dbReference type="Pfam" id="PF02195">
    <property type="entry name" value="ParB_N"/>
    <property type="match status" value="1"/>
</dbReference>
<reference evidence="6 7" key="1">
    <citation type="journal article" date="2016" name="Nat. Commun.">
        <title>Thousands of microbial genomes shed light on interconnected biogeochemical processes in an aquifer system.</title>
        <authorList>
            <person name="Anantharaman K."/>
            <person name="Brown C.T."/>
            <person name="Hug L.A."/>
            <person name="Sharon I."/>
            <person name="Castelle C.J."/>
            <person name="Probst A.J."/>
            <person name="Thomas B.C."/>
            <person name="Singh A."/>
            <person name="Wilkins M.J."/>
            <person name="Karaoz U."/>
            <person name="Brodie E.L."/>
            <person name="Williams K.H."/>
            <person name="Hubbard S.S."/>
            <person name="Banfield J.F."/>
        </authorList>
    </citation>
    <scope>NUCLEOTIDE SEQUENCE [LARGE SCALE GENOMIC DNA]</scope>
</reference>
<dbReference type="SUPFAM" id="SSF110849">
    <property type="entry name" value="ParB/Sulfiredoxin"/>
    <property type="match status" value="1"/>
</dbReference>
<dbReference type="InterPro" id="IPR050336">
    <property type="entry name" value="Chromosome_partition/occlusion"/>
</dbReference>
<proteinExistence type="inferred from homology"/>
<evidence type="ECO:0000259" key="5">
    <source>
        <dbReference type="SMART" id="SM00470"/>
    </source>
</evidence>
<keyword evidence="3" id="KW-0238">DNA-binding</keyword>
<evidence type="ECO:0000256" key="4">
    <source>
        <dbReference type="SAM" id="MobiDB-lite"/>
    </source>
</evidence>
<organism evidence="6 7">
    <name type="scientific">Candidatus Terrybacteria bacterium RIFCSPLOWO2_01_FULL_40_23</name>
    <dbReference type="NCBI Taxonomy" id="1802366"/>
    <lineage>
        <taxon>Bacteria</taxon>
        <taxon>Candidatus Terryibacteriota</taxon>
    </lineage>
</organism>
<dbReference type="Pfam" id="PF23552">
    <property type="entry name" value="ParB_C"/>
    <property type="match status" value="1"/>
</dbReference>
<dbReference type="CDD" id="cd16393">
    <property type="entry name" value="SPO0J_N"/>
    <property type="match status" value="1"/>
</dbReference>
<dbReference type="InterPro" id="IPR003115">
    <property type="entry name" value="ParB_N"/>
</dbReference>
<keyword evidence="2" id="KW-0159">Chromosome partition</keyword>
<name>A0A1G2PUD8_9BACT</name>
<dbReference type="InterPro" id="IPR041468">
    <property type="entry name" value="HTH_ParB/Spo0J"/>
</dbReference>
<dbReference type="Gene3D" id="1.10.10.2830">
    <property type="match status" value="1"/>
</dbReference>
<dbReference type="PANTHER" id="PTHR33375:SF1">
    <property type="entry name" value="CHROMOSOME-PARTITIONING PROTEIN PARB-RELATED"/>
    <property type="match status" value="1"/>
</dbReference>
<evidence type="ECO:0000256" key="3">
    <source>
        <dbReference type="ARBA" id="ARBA00023125"/>
    </source>
</evidence>
<evidence type="ECO:0000313" key="7">
    <source>
        <dbReference type="Proteomes" id="UP000176951"/>
    </source>
</evidence>
<comment type="caution">
    <text evidence="6">The sequence shown here is derived from an EMBL/GenBank/DDBJ whole genome shotgun (WGS) entry which is preliminary data.</text>
</comment>
<dbReference type="GO" id="GO:0003677">
    <property type="term" value="F:DNA binding"/>
    <property type="evidence" value="ECO:0007669"/>
    <property type="project" value="UniProtKB-KW"/>
</dbReference>
<dbReference type="SMART" id="SM00470">
    <property type="entry name" value="ParB"/>
    <property type="match status" value="1"/>
</dbReference>
<feature type="domain" description="ParB-like N-terminal" evidence="5">
    <location>
        <begin position="35"/>
        <end position="133"/>
    </location>
</feature>
<dbReference type="FunFam" id="1.10.10.2830:FF:000001">
    <property type="entry name" value="Chromosome partitioning protein ParB"/>
    <property type="match status" value="1"/>
</dbReference>
<dbReference type="Pfam" id="PF17762">
    <property type="entry name" value="HTH_ParB"/>
    <property type="match status" value="1"/>
</dbReference>
<evidence type="ECO:0000256" key="2">
    <source>
        <dbReference type="ARBA" id="ARBA00022829"/>
    </source>
</evidence>
<dbReference type="InterPro" id="IPR036086">
    <property type="entry name" value="ParB/Sulfiredoxin_sf"/>
</dbReference>
<dbReference type="EMBL" id="MHSW01000025">
    <property type="protein sequence ID" value="OHA51202.1"/>
    <property type="molecule type" value="Genomic_DNA"/>
</dbReference>
<dbReference type="NCBIfam" id="TIGR00180">
    <property type="entry name" value="parB_part"/>
    <property type="match status" value="1"/>
</dbReference>
<dbReference type="InterPro" id="IPR057240">
    <property type="entry name" value="ParB_dimer_C"/>
</dbReference>
<dbReference type="Proteomes" id="UP000176951">
    <property type="component" value="Unassembled WGS sequence"/>
</dbReference>
<dbReference type="InterPro" id="IPR004437">
    <property type="entry name" value="ParB/RepB/Spo0J"/>
</dbReference>
<dbReference type="AlphaFoldDB" id="A0A1G2PUD8"/>
<dbReference type="Gene3D" id="3.90.1530.30">
    <property type="match status" value="1"/>
</dbReference>
<feature type="region of interest" description="Disordered" evidence="4">
    <location>
        <begin position="1"/>
        <end position="31"/>
    </location>
</feature>
<feature type="compositionally biased region" description="Basic and acidic residues" evidence="4">
    <location>
        <begin position="14"/>
        <end position="31"/>
    </location>
</feature>
<dbReference type="GO" id="GO:0045881">
    <property type="term" value="P:positive regulation of sporulation resulting in formation of a cellular spore"/>
    <property type="evidence" value="ECO:0007669"/>
    <property type="project" value="TreeGrafter"/>
</dbReference>